<dbReference type="KEGG" id="stai:STAIW_v1c01510"/>
<gene>
    <name evidence="2" type="primary">gatA</name>
    <name evidence="2" type="ORF">STAIW_v1c01510</name>
</gene>
<dbReference type="Proteomes" id="UP000014984">
    <property type="component" value="Chromosome"/>
</dbReference>
<protein>
    <submittedName>
        <fullName evidence="2">Aspartyl/glutamyl-tRNA amidotransferase subunit A</fullName>
    </submittedName>
</protein>
<dbReference type="EMBL" id="CP005074">
    <property type="protein sequence ID" value="AGR40835.1"/>
    <property type="molecule type" value="Genomic_DNA"/>
</dbReference>
<dbReference type="GO" id="GO:0016740">
    <property type="term" value="F:transferase activity"/>
    <property type="evidence" value="ECO:0007669"/>
    <property type="project" value="UniProtKB-KW"/>
</dbReference>
<reference evidence="2 3" key="1">
    <citation type="journal article" date="2013" name="Genome Biol. Evol.">
        <title>Comparison of metabolic capacities and inference of gene content evolution in mosquito-associated Spiroplasma diminutum and S. taiwanense.</title>
        <authorList>
            <person name="Lo W.S."/>
            <person name="Ku C."/>
            <person name="Chen L.L."/>
            <person name="Chang T.H."/>
            <person name="Kuo C.H."/>
        </authorList>
    </citation>
    <scope>NUCLEOTIDE SEQUENCE [LARGE SCALE GENOMIC DNA]</scope>
    <source>
        <strain evidence="2">CT-1</strain>
    </source>
</reference>
<evidence type="ECO:0000313" key="3">
    <source>
        <dbReference type="Proteomes" id="UP000014984"/>
    </source>
</evidence>
<dbReference type="PANTHER" id="PTHR11895:SF151">
    <property type="entry name" value="GLUTAMYL-TRNA(GLN) AMIDOTRANSFERASE SUBUNIT A"/>
    <property type="match status" value="1"/>
</dbReference>
<accession>S5MG49</accession>
<dbReference type="PANTHER" id="PTHR11895">
    <property type="entry name" value="TRANSAMIDASE"/>
    <property type="match status" value="1"/>
</dbReference>
<feature type="domain" description="Amidase" evidence="1">
    <location>
        <begin position="25"/>
        <end position="463"/>
    </location>
</feature>
<dbReference type="InterPro" id="IPR000120">
    <property type="entry name" value="Amidase"/>
</dbReference>
<evidence type="ECO:0000259" key="1">
    <source>
        <dbReference type="Pfam" id="PF01425"/>
    </source>
</evidence>
<dbReference type="AlphaFoldDB" id="S5MG49"/>
<dbReference type="PATRIC" id="fig|1276220.3.peg.152"/>
<dbReference type="HOGENOM" id="CLU_009600_7_6_14"/>
<name>S5MG49_9MOLU</name>
<dbReference type="Pfam" id="PF01425">
    <property type="entry name" value="Amidase"/>
    <property type="match status" value="1"/>
</dbReference>
<dbReference type="RefSeq" id="WP_020833974.1">
    <property type="nucleotide sequence ID" value="NC_021846.1"/>
</dbReference>
<dbReference type="eggNOG" id="COG0154">
    <property type="taxonomic scope" value="Bacteria"/>
</dbReference>
<dbReference type="InterPro" id="IPR036928">
    <property type="entry name" value="AS_sf"/>
</dbReference>
<evidence type="ECO:0000313" key="2">
    <source>
        <dbReference type="EMBL" id="AGR40835.1"/>
    </source>
</evidence>
<dbReference type="InterPro" id="IPR023631">
    <property type="entry name" value="Amidase_dom"/>
</dbReference>
<sequence length="487" mass="54657">MNFKNITIRELHDKLVNKEISPKELIKSTIENAKKHLGSNFLITLCEKEAIENVEKFSSKIDEKNFLWSIPYVSKDNIATKGILTTSGSKILSNYYPPFDATITEILNEKNSVMIGKTALDELGMGGTGLFSFNGEVRNPYDNERLIGGSSSGSTYAVCEGIVPFSIGTDTGDSIRKPASFAGIVGFKPTYGSISRYGVAPYAPSLDHVGFFTNNIEDMAVICDSTFKYDLKDFTSIDNSIKFLDNLNNKKKVKFGFIKHVEKFMEGKVKRSYEKFFNYLKKDGHKVIKVDFDKKLLDAIPAIYMMISFAEGVSTNANLDGIKFGLRQPGEDYKQIITNSRTKGFGDTVKRRFIIGSYQLKSENQELLLAKSKKVRRLIVNELNKIYEQIDILIFPPSLKPAPLVKNVLGTDVEEREDNDAAFLDDLLILSNLNGMPSITLPFIKENELPIGINLNAKPKEDLFLLQISKYVEDLINKLNKGGEFDE</sequence>
<dbReference type="Gene3D" id="3.90.1300.10">
    <property type="entry name" value="Amidase signature (AS) domain"/>
    <property type="match status" value="1"/>
</dbReference>
<organism evidence="2 3">
    <name type="scientific">Spiroplasma taiwanense CT-1</name>
    <dbReference type="NCBI Taxonomy" id="1276220"/>
    <lineage>
        <taxon>Bacteria</taxon>
        <taxon>Bacillati</taxon>
        <taxon>Mycoplasmatota</taxon>
        <taxon>Mollicutes</taxon>
        <taxon>Entomoplasmatales</taxon>
        <taxon>Spiroplasmataceae</taxon>
        <taxon>Spiroplasma</taxon>
    </lineage>
</organism>
<dbReference type="SUPFAM" id="SSF75304">
    <property type="entry name" value="Amidase signature (AS) enzymes"/>
    <property type="match status" value="1"/>
</dbReference>
<dbReference type="STRING" id="1276220.STAIW_v1c01510"/>
<proteinExistence type="predicted"/>
<dbReference type="OrthoDB" id="9811471at2"/>
<keyword evidence="3" id="KW-1185">Reference proteome</keyword>
<keyword evidence="2" id="KW-0808">Transferase</keyword>